<dbReference type="AlphaFoldDB" id="A0AAV4U1U0"/>
<accession>A0AAV4U1U0</accession>
<gene>
    <name evidence="1" type="ORF">CEXT_476041</name>
</gene>
<proteinExistence type="predicted"/>
<organism evidence="1 2">
    <name type="scientific">Caerostris extrusa</name>
    <name type="common">Bark spider</name>
    <name type="synonym">Caerostris bankana</name>
    <dbReference type="NCBI Taxonomy" id="172846"/>
    <lineage>
        <taxon>Eukaryota</taxon>
        <taxon>Metazoa</taxon>
        <taxon>Ecdysozoa</taxon>
        <taxon>Arthropoda</taxon>
        <taxon>Chelicerata</taxon>
        <taxon>Arachnida</taxon>
        <taxon>Araneae</taxon>
        <taxon>Araneomorphae</taxon>
        <taxon>Entelegynae</taxon>
        <taxon>Araneoidea</taxon>
        <taxon>Araneidae</taxon>
        <taxon>Caerostris</taxon>
    </lineage>
</organism>
<comment type="caution">
    <text evidence="1">The sequence shown here is derived from an EMBL/GenBank/DDBJ whole genome shotgun (WGS) entry which is preliminary data.</text>
</comment>
<reference evidence="1 2" key="1">
    <citation type="submission" date="2021-06" db="EMBL/GenBank/DDBJ databases">
        <title>Caerostris extrusa draft genome.</title>
        <authorList>
            <person name="Kono N."/>
            <person name="Arakawa K."/>
        </authorList>
    </citation>
    <scope>NUCLEOTIDE SEQUENCE [LARGE SCALE GENOMIC DNA]</scope>
</reference>
<keyword evidence="2" id="KW-1185">Reference proteome</keyword>
<name>A0AAV4U1U0_CAEEX</name>
<protein>
    <submittedName>
        <fullName evidence="1">Uncharacterized protein</fullName>
    </submittedName>
</protein>
<dbReference type="EMBL" id="BPLR01012146">
    <property type="protein sequence ID" value="GIY51707.1"/>
    <property type="molecule type" value="Genomic_DNA"/>
</dbReference>
<evidence type="ECO:0000313" key="1">
    <source>
        <dbReference type="EMBL" id="GIY51707.1"/>
    </source>
</evidence>
<evidence type="ECO:0000313" key="2">
    <source>
        <dbReference type="Proteomes" id="UP001054945"/>
    </source>
</evidence>
<sequence length="185" mass="20796">MEGSKFRWSESFPRLLPQNILEHSFSEDDFGDFPDITRKFSLLTSREAPWFIRSHHGRGTAFSSSPPPPSRYRLISVRNSDPTKRSELNGTERSAHEQTCITLCEAKTNGCSAKQEMRNVLLSCDISFCGTGINCDRPALYQGQWMVRNFGGGKLSASFTIEYFGTFSEGDFGDFADIIVSEILN</sequence>
<dbReference type="Proteomes" id="UP001054945">
    <property type="component" value="Unassembled WGS sequence"/>
</dbReference>